<evidence type="ECO:0000256" key="5">
    <source>
        <dbReference type="ARBA" id="ARBA00023136"/>
    </source>
</evidence>
<organism evidence="7 8">
    <name type="scientific">Candidatus Phocaeicola faecigallinarum</name>
    <dbReference type="NCBI Taxonomy" id="2838732"/>
    <lineage>
        <taxon>Bacteria</taxon>
        <taxon>Pseudomonadati</taxon>
        <taxon>Bacteroidota</taxon>
        <taxon>Bacteroidia</taxon>
        <taxon>Bacteroidales</taxon>
        <taxon>Bacteroidaceae</taxon>
        <taxon>Phocaeicola</taxon>
    </lineage>
</organism>
<keyword evidence="4 6" id="KW-1133">Transmembrane helix</keyword>
<comment type="subcellular location">
    <subcellularLocation>
        <location evidence="1">Cell membrane</location>
    </subcellularLocation>
</comment>
<dbReference type="Pfam" id="PF04277">
    <property type="entry name" value="OAD_gamma"/>
    <property type="match status" value="1"/>
</dbReference>
<evidence type="ECO:0000256" key="2">
    <source>
        <dbReference type="ARBA" id="ARBA00022475"/>
    </source>
</evidence>
<comment type="caution">
    <text evidence="7">The sequence shown here is derived from an EMBL/GenBank/DDBJ whole genome shotgun (WGS) entry which is preliminary data.</text>
</comment>
<evidence type="ECO:0000256" key="4">
    <source>
        <dbReference type="ARBA" id="ARBA00022989"/>
    </source>
</evidence>
<evidence type="ECO:0000313" key="7">
    <source>
        <dbReference type="EMBL" id="MBU3838925.1"/>
    </source>
</evidence>
<evidence type="ECO:0000256" key="3">
    <source>
        <dbReference type="ARBA" id="ARBA00022692"/>
    </source>
</evidence>
<evidence type="ECO:0000256" key="1">
    <source>
        <dbReference type="ARBA" id="ARBA00004236"/>
    </source>
</evidence>
<dbReference type="AlphaFoldDB" id="A0A948TDV2"/>
<dbReference type="NCBIfam" id="NF040909">
    <property type="entry name" value="OadG_rel_small"/>
    <property type="match status" value="1"/>
</dbReference>
<protein>
    <submittedName>
        <fullName evidence="7">OadG family protein</fullName>
    </submittedName>
</protein>
<dbReference type="EMBL" id="JAHLFW010000096">
    <property type="protein sequence ID" value="MBU3838925.1"/>
    <property type="molecule type" value="Genomic_DNA"/>
</dbReference>
<accession>A0A948TDV2</accession>
<proteinExistence type="predicted"/>
<dbReference type="Proteomes" id="UP000783796">
    <property type="component" value="Unassembled WGS sequence"/>
</dbReference>
<dbReference type="GO" id="GO:0005886">
    <property type="term" value="C:plasma membrane"/>
    <property type="evidence" value="ECO:0007669"/>
    <property type="project" value="UniProtKB-SubCell"/>
</dbReference>
<keyword evidence="2" id="KW-1003">Cell membrane</keyword>
<name>A0A948TDV2_9BACT</name>
<evidence type="ECO:0000256" key="6">
    <source>
        <dbReference type="SAM" id="Phobius"/>
    </source>
</evidence>
<feature type="transmembrane region" description="Helical" evidence="6">
    <location>
        <begin position="6"/>
        <end position="28"/>
    </location>
</feature>
<keyword evidence="5 6" id="KW-0472">Membrane</keyword>
<dbReference type="InterPro" id="IPR005899">
    <property type="entry name" value="Na_pump_deCOase"/>
</dbReference>
<evidence type="ECO:0000313" key="8">
    <source>
        <dbReference type="Proteomes" id="UP000783796"/>
    </source>
</evidence>
<sequence length="86" mass="9363">MENIGTGLLLMLVGMCTVFVILLIIIWLSTLLIKAVNKFAPPEEEVKRKPAVATVSLEEDSVKAINIAVEKLTGGKGKVMKIEKLN</sequence>
<dbReference type="GO" id="GO:0015081">
    <property type="term" value="F:sodium ion transmembrane transporter activity"/>
    <property type="evidence" value="ECO:0007669"/>
    <property type="project" value="InterPro"/>
</dbReference>
<keyword evidence="3 6" id="KW-0812">Transmembrane</keyword>
<gene>
    <name evidence="7" type="ORF">H9777_11585</name>
</gene>
<reference evidence="7" key="1">
    <citation type="journal article" date="2021" name="PeerJ">
        <title>Extensive microbial diversity within the chicken gut microbiome revealed by metagenomics and culture.</title>
        <authorList>
            <person name="Gilroy R."/>
            <person name="Ravi A."/>
            <person name="Getino M."/>
            <person name="Pursley I."/>
            <person name="Horton D.L."/>
            <person name="Alikhan N.F."/>
            <person name="Baker D."/>
            <person name="Gharbi K."/>
            <person name="Hall N."/>
            <person name="Watson M."/>
            <person name="Adriaenssens E.M."/>
            <person name="Foster-Nyarko E."/>
            <person name="Jarju S."/>
            <person name="Secka A."/>
            <person name="Antonio M."/>
            <person name="Oren A."/>
            <person name="Chaudhuri R.R."/>
            <person name="La Ragione R."/>
            <person name="Hildebrand F."/>
            <person name="Pallen M.J."/>
        </authorList>
    </citation>
    <scope>NUCLEOTIDE SEQUENCE</scope>
    <source>
        <strain evidence="7">G4-2901</strain>
    </source>
</reference>
<reference evidence="7" key="2">
    <citation type="submission" date="2021-04" db="EMBL/GenBank/DDBJ databases">
        <authorList>
            <person name="Gilroy R."/>
        </authorList>
    </citation>
    <scope>NUCLEOTIDE SEQUENCE</scope>
    <source>
        <strain evidence="7">G4-2901</strain>
    </source>
</reference>
<dbReference type="GO" id="GO:0036376">
    <property type="term" value="P:sodium ion export across plasma membrane"/>
    <property type="evidence" value="ECO:0007669"/>
    <property type="project" value="InterPro"/>
</dbReference>